<name>A0A9Q1JMW8_9CARY</name>
<evidence type="ECO:0000313" key="2">
    <source>
        <dbReference type="Proteomes" id="UP001153076"/>
    </source>
</evidence>
<comment type="caution">
    <text evidence="1">The sequence shown here is derived from an EMBL/GenBank/DDBJ whole genome shotgun (WGS) entry which is preliminary data.</text>
</comment>
<dbReference type="InterPro" id="IPR040305">
    <property type="entry name" value="At1g75730-like"/>
</dbReference>
<keyword evidence="2" id="KW-1185">Reference proteome</keyword>
<reference evidence="1" key="1">
    <citation type="submission" date="2022-04" db="EMBL/GenBank/DDBJ databases">
        <title>Carnegiea gigantea Genome sequencing and assembly v2.</title>
        <authorList>
            <person name="Copetti D."/>
            <person name="Sanderson M.J."/>
            <person name="Burquez A."/>
            <person name="Wojciechowski M.F."/>
        </authorList>
    </citation>
    <scope>NUCLEOTIDE SEQUENCE</scope>
    <source>
        <strain evidence="1">SGP5-SGP5p</strain>
        <tissue evidence="1">Aerial part</tissue>
    </source>
</reference>
<evidence type="ECO:0000313" key="1">
    <source>
        <dbReference type="EMBL" id="KAJ8427086.1"/>
    </source>
</evidence>
<gene>
    <name evidence="1" type="ORF">Cgig2_008955</name>
</gene>
<dbReference type="PANTHER" id="PTHR34792:SF1">
    <property type="entry name" value="OS02G0121500 PROTEIN"/>
    <property type="match status" value="1"/>
</dbReference>
<organism evidence="1 2">
    <name type="scientific">Carnegiea gigantea</name>
    <dbReference type="NCBI Taxonomy" id="171969"/>
    <lineage>
        <taxon>Eukaryota</taxon>
        <taxon>Viridiplantae</taxon>
        <taxon>Streptophyta</taxon>
        <taxon>Embryophyta</taxon>
        <taxon>Tracheophyta</taxon>
        <taxon>Spermatophyta</taxon>
        <taxon>Magnoliopsida</taxon>
        <taxon>eudicotyledons</taxon>
        <taxon>Gunneridae</taxon>
        <taxon>Pentapetalae</taxon>
        <taxon>Caryophyllales</taxon>
        <taxon>Cactineae</taxon>
        <taxon>Cactaceae</taxon>
        <taxon>Cactoideae</taxon>
        <taxon>Echinocereeae</taxon>
        <taxon>Carnegiea</taxon>
    </lineage>
</organism>
<protein>
    <submittedName>
        <fullName evidence="1">Uncharacterized protein</fullName>
    </submittedName>
</protein>
<dbReference type="AlphaFoldDB" id="A0A9Q1JMW8"/>
<accession>A0A9Q1JMW8</accession>
<proteinExistence type="predicted"/>
<dbReference type="EMBL" id="JAKOGI010001193">
    <property type="protein sequence ID" value="KAJ8427086.1"/>
    <property type="molecule type" value="Genomic_DNA"/>
</dbReference>
<dbReference type="Proteomes" id="UP001153076">
    <property type="component" value="Unassembled WGS sequence"/>
</dbReference>
<dbReference type="PANTHER" id="PTHR34792">
    <property type="entry name" value="OS02G0121500 PROTEIN"/>
    <property type="match status" value="1"/>
</dbReference>
<sequence length="277" mass="31071">MDCAAVMFYEWHKDVMEKMCCTCLHQPPYSGFANFRRKRNLDFRCQPIETISDSWWWPIMPDHSNIVRNRANGTLRDSNLLTSADRKTSHEGANTIPVTHQHHQEQQEGPLFSGYGGSKESFDFLSVSSGVTPAADNDVNRSGYNMESGVKCQMHYQHSVVQHNRPIPSSSPQNHFPSNSYRDRAAPVSVGMPCTPPQGNLHVPQYFGNPFAPGPMFNTTMSVQQPQRKQQQRQQIWTAQLAKQFGPGPLLSSQIAKEGYVAFYTHGGSSSVFSTSS</sequence>
<dbReference type="OrthoDB" id="778649at2759"/>